<dbReference type="Pfam" id="PF01136">
    <property type="entry name" value="Peptidase_U32"/>
    <property type="match status" value="1"/>
</dbReference>
<evidence type="ECO:0000313" key="2">
    <source>
        <dbReference type="EMBL" id="WFE89501.1"/>
    </source>
</evidence>
<accession>A0ABY8F1Z1</accession>
<keyword evidence="1" id="KW-0004">4Fe-4S</keyword>
<dbReference type="PANTHER" id="PTHR30217">
    <property type="entry name" value="PEPTIDASE U32 FAMILY"/>
    <property type="match status" value="1"/>
</dbReference>
<name>A0ABY8F1Z1_9HYPH</name>
<keyword evidence="1" id="KW-0408">Iron</keyword>
<keyword evidence="1" id="KW-0831">Ubiquinone biosynthesis</keyword>
<dbReference type="InterPro" id="IPR051454">
    <property type="entry name" value="RNA/ubiquinone_mod_enzymes"/>
</dbReference>
<feature type="binding site" evidence="1">
    <location>
        <position position="46"/>
    </location>
    <ligand>
        <name>[4Fe-4S] cluster</name>
        <dbReference type="ChEBI" id="CHEBI:49883"/>
    </ligand>
</feature>
<reference evidence="2 3" key="1">
    <citation type="submission" date="2023-03" db="EMBL/GenBank/DDBJ databases">
        <title>Roseibium porphyridii sp. nov. and Roseibium rhodosorbium sp. nov. isolated from marine algae, Porphyridium cruentum and Rhodosorus marinus, respectively.</title>
        <authorList>
            <person name="Lee M.W."/>
            <person name="Choi B.J."/>
            <person name="Lee J.K."/>
            <person name="Choi D.G."/>
            <person name="Baek J.H."/>
            <person name="Bayburt H."/>
            <person name="Kim J.M."/>
            <person name="Han D.M."/>
            <person name="Kim K.H."/>
            <person name="Jeon C.O."/>
        </authorList>
    </citation>
    <scope>NUCLEOTIDE SEQUENCE [LARGE SCALE GENOMIC DNA]</scope>
    <source>
        <strain evidence="2 3">KMA01</strain>
    </source>
</reference>
<comment type="similarity">
    <text evidence="1">Belongs to the peptidase U32 family. UbiV subfamily.</text>
</comment>
<dbReference type="RefSeq" id="WP_265680352.1">
    <property type="nucleotide sequence ID" value="NZ_CP120863.1"/>
</dbReference>
<evidence type="ECO:0000313" key="3">
    <source>
        <dbReference type="Proteomes" id="UP001209803"/>
    </source>
</evidence>
<comment type="function">
    <text evidence="1">Required for O(2)-independent ubiquinone (coenzyme Q) biosynthesis. Together with UbiU, is essential for the C6-hydroxylation reaction in the oxygen-independent ubiquinone biosynthesis pathway.</text>
</comment>
<gene>
    <name evidence="1" type="primary">ubiV</name>
    <name evidence="2" type="ORF">K1718_25670</name>
</gene>
<dbReference type="PANTHER" id="PTHR30217:SF11">
    <property type="entry name" value="UBIQUINONE BIOSYNTHESIS PROTEIN UBIV"/>
    <property type="match status" value="1"/>
</dbReference>
<feature type="binding site" evidence="1">
    <location>
        <position position="191"/>
    </location>
    <ligand>
        <name>[4Fe-4S] cluster</name>
        <dbReference type="ChEBI" id="CHEBI:49883"/>
    </ligand>
</feature>
<dbReference type="NCBIfam" id="NF011991">
    <property type="entry name" value="PRK15447.1"/>
    <property type="match status" value="1"/>
</dbReference>
<dbReference type="EMBL" id="CP120863">
    <property type="protein sequence ID" value="WFE89501.1"/>
    <property type="molecule type" value="Genomic_DNA"/>
</dbReference>
<keyword evidence="3" id="KW-1185">Reference proteome</keyword>
<dbReference type="InterPro" id="IPR043693">
    <property type="entry name" value="UbiV"/>
</dbReference>
<dbReference type="Proteomes" id="UP001209803">
    <property type="component" value="Chromosome"/>
</dbReference>
<feature type="binding site" evidence="1">
    <location>
        <position position="178"/>
    </location>
    <ligand>
        <name>[4Fe-4S] cluster</name>
        <dbReference type="ChEBI" id="CHEBI:49883"/>
    </ligand>
</feature>
<organism evidence="2 3">
    <name type="scientific">Roseibium porphyridii</name>
    <dbReference type="NCBI Taxonomy" id="2866279"/>
    <lineage>
        <taxon>Bacteria</taxon>
        <taxon>Pseudomonadati</taxon>
        <taxon>Pseudomonadota</taxon>
        <taxon>Alphaproteobacteria</taxon>
        <taxon>Hyphomicrobiales</taxon>
        <taxon>Stappiaceae</taxon>
        <taxon>Roseibium</taxon>
    </lineage>
</organism>
<keyword evidence="1" id="KW-0411">Iron-sulfur</keyword>
<dbReference type="InterPro" id="IPR001539">
    <property type="entry name" value="Peptidase_U32"/>
</dbReference>
<protein>
    <recommendedName>
        <fullName evidence="1">Ubiquinone biosynthesis protein UbiV</fullName>
    </recommendedName>
</protein>
<proteinExistence type="inferred from homology"/>
<sequence>MTATKRIELALGPCFFNWSVDQFLDFYARIADEAEIDRVYLGEVICGKRMPFTDTVWPQAIERLEKSGKTVVLSTLAQPVNKRERTILKQQANYDMPIEINDMSLLPSREARPFTAGPFLNVYNEASLAFLSKRGAIAWCPPVELPLDSIQQIAALVPEVEIELFAFGRLPLALSSRCYHARAHGLSKDSCQFICERDPDGMDVATLDGKRFLAANGIQTLSDACHVAALTADHLHTSGIQRLRLSPHMSDMVAVSNAFREFLDGALDAAELDAQLERLALPGPLCNAYLKGEAGWKKTSLPA</sequence>
<comment type="cofactor">
    <cofactor evidence="1">
        <name>[4Fe-4S] cluster</name>
        <dbReference type="ChEBI" id="CHEBI:49883"/>
    </cofactor>
</comment>
<dbReference type="HAMAP" id="MF_02233">
    <property type="entry name" value="UbiV"/>
    <property type="match status" value="1"/>
</dbReference>
<comment type="subunit">
    <text evidence="1">Forms a heterodimer with UbiU.</text>
</comment>
<feature type="binding site" evidence="1">
    <location>
        <position position="195"/>
    </location>
    <ligand>
        <name>[4Fe-4S] cluster</name>
        <dbReference type="ChEBI" id="CHEBI:49883"/>
    </ligand>
</feature>
<evidence type="ECO:0000256" key="1">
    <source>
        <dbReference type="HAMAP-Rule" id="MF_02233"/>
    </source>
</evidence>
<keyword evidence="1" id="KW-0479">Metal-binding</keyword>
<comment type="pathway">
    <text evidence="1">Cofactor biosynthesis; ubiquinone biosynthesis.</text>
</comment>